<keyword evidence="1" id="KW-1133">Transmembrane helix</keyword>
<dbReference type="EMBL" id="AP022870">
    <property type="protein sequence ID" value="BCB78764.1"/>
    <property type="molecule type" value="Genomic_DNA"/>
</dbReference>
<feature type="transmembrane region" description="Helical" evidence="1">
    <location>
        <begin position="28"/>
        <end position="47"/>
    </location>
</feature>
<dbReference type="KEGG" id="pfla:Pflav_051740"/>
<name>A0A6F8XY35_9ACTN</name>
<reference evidence="2 3" key="1">
    <citation type="submission" date="2020-03" db="EMBL/GenBank/DDBJ databases">
        <title>Whole genome shotgun sequence of Phytohabitans flavus NBRC 107702.</title>
        <authorList>
            <person name="Komaki H."/>
            <person name="Tamura T."/>
        </authorList>
    </citation>
    <scope>NUCLEOTIDE SEQUENCE [LARGE SCALE GENOMIC DNA]</scope>
    <source>
        <strain evidence="2 3">NBRC 107702</strain>
    </source>
</reference>
<evidence type="ECO:0000313" key="2">
    <source>
        <dbReference type="EMBL" id="BCB78764.1"/>
    </source>
</evidence>
<keyword evidence="3" id="KW-1185">Reference proteome</keyword>
<keyword evidence="1" id="KW-0472">Membrane</keyword>
<evidence type="ECO:0000313" key="3">
    <source>
        <dbReference type="Proteomes" id="UP000502508"/>
    </source>
</evidence>
<evidence type="ECO:0000256" key="1">
    <source>
        <dbReference type="SAM" id="Phobius"/>
    </source>
</evidence>
<accession>A0A6F8XY35</accession>
<organism evidence="2 3">
    <name type="scientific">Phytohabitans flavus</name>
    <dbReference type="NCBI Taxonomy" id="1076124"/>
    <lineage>
        <taxon>Bacteria</taxon>
        <taxon>Bacillati</taxon>
        <taxon>Actinomycetota</taxon>
        <taxon>Actinomycetes</taxon>
        <taxon>Micromonosporales</taxon>
        <taxon>Micromonosporaceae</taxon>
    </lineage>
</organism>
<gene>
    <name evidence="2" type="ORF">Pflav_051740</name>
</gene>
<dbReference type="Pfam" id="PF19870">
    <property type="entry name" value="DUF6343"/>
    <property type="match status" value="1"/>
</dbReference>
<dbReference type="InterPro" id="IPR045924">
    <property type="entry name" value="DUF6343"/>
</dbReference>
<sequence>MDMTTQPGQPPGRRGTIGRPYSALNTRLILASIGLVIMVAFAVLLALADQPVLAAIAAALAVVAVIDILVVIRRIRIRHREDPNRRYSVFE</sequence>
<feature type="transmembrane region" description="Helical" evidence="1">
    <location>
        <begin position="53"/>
        <end position="72"/>
    </location>
</feature>
<proteinExistence type="predicted"/>
<reference evidence="2 3" key="2">
    <citation type="submission" date="2020-03" db="EMBL/GenBank/DDBJ databases">
        <authorList>
            <person name="Ichikawa N."/>
            <person name="Kimura A."/>
            <person name="Kitahashi Y."/>
            <person name="Uohara A."/>
        </authorList>
    </citation>
    <scope>NUCLEOTIDE SEQUENCE [LARGE SCALE GENOMIC DNA]</scope>
    <source>
        <strain evidence="2 3">NBRC 107702</strain>
    </source>
</reference>
<keyword evidence="1" id="KW-0812">Transmembrane</keyword>
<dbReference type="Proteomes" id="UP000502508">
    <property type="component" value="Chromosome"/>
</dbReference>
<dbReference type="AlphaFoldDB" id="A0A6F8XY35"/>
<protein>
    <submittedName>
        <fullName evidence="2">Uncharacterized protein</fullName>
    </submittedName>
</protein>